<protein>
    <submittedName>
        <fullName evidence="3">Uncharacterized protein</fullName>
    </submittedName>
</protein>
<dbReference type="RefSeq" id="XP_047847507.1">
    <property type="nucleotide sequence ID" value="XM_047991495.1"/>
</dbReference>
<organism evidence="3 4">
    <name type="scientific">Purpureocillium takamizusanense</name>
    <dbReference type="NCBI Taxonomy" id="2060973"/>
    <lineage>
        <taxon>Eukaryota</taxon>
        <taxon>Fungi</taxon>
        <taxon>Dikarya</taxon>
        <taxon>Ascomycota</taxon>
        <taxon>Pezizomycotina</taxon>
        <taxon>Sordariomycetes</taxon>
        <taxon>Hypocreomycetidae</taxon>
        <taxon>Hypocreales</taxon>
        <taxon>Ophiocordycipitaceae</taxon>
        <taxon>Purpureocillium</taxon>
    </lineage>
</organism>
<evidence type="ECO:0000313" key="3">
    <source>
        <dbReference type="EMBL" id="UNI24026.1"/>
    </source>
</evidence>
<dbReference type="Proteomes" id="UP000829364">
    <property type="component" value="Chromosome 10"/>
</dbReference>
<sequence>MKASVVSMALLGGLAVALPQRDPKQRFQDMLQKFDRRQQLNCRREGNTSRLTCDLVALDQMTDEWVQMMNESGKSLRSFCQDDLQGCENCDFDDSFKGSGGRLNKRILNAQQTLRCKLKGEPGPADSNAVNSPSDDSKADSSPPADCMSEANPGACMTREKDAFCKTMKETALNECYAAVTRCHWQEELKGAPFSKVLACAREQL</sequence>
<evidence type="ECO:0000256" key="2">
    <source>
        <dbReference type="SAM" id="SignalP"/>
    </source>
</evidence>
<name>A0A9Q8QRL6_9HYPO</name>
<dbReference type="GeneID" id="72071751"/>
<dbReference type="KEGG" id="ptkz:JDV02_009806"/>
<feature type="signal peptide" evidence="2">
    <location>
        <begin position="1"/>
        <end position="19"/>
    </location>
</feature>
<keyword evidence="4" id="KW-1185">Reference proteome</keyword>
<gene>
    <name evidence="3" type="ORF">JDV02_009806</name>
</gene>
<dbReference type="EMBL" id="CP086363">
    <property type="protein sequence ID" value="UNI24026.1"/>
    <property type="molecule type" value="Genomic_DNA"/>
</dbReference>
<dbReference type="AlphaFoldDB" id="A0A9Q8QRL6"/>
<evidence type="ECO:0000313" key="4">
    <source>
        <dbReference type="Proteomes" id="UP000829364"/>
    </source>
</evidence>
<feature type="chain" id="PRO_5040418526" evidence="2">
    <location>
        <begin position="20"/>
        <end position="205"/>
    </location>
</feature>
<reference evidence="3" key="1">
    <citation type="submission" date="2021-11" db="EMBL/GenBank/DDBJ databases">
        <title>Purpureocillium_takamizusanense_genome.</title>
        <authorList>
            <person name="Nguyen N.-H."/>
        </authorList>
    </citation>
    <scope>NUCLEOTIDE SEQUENCE</scope>
    <source>
        <strain evidence="3">PT3</strain>
    </source>
</reference>
<feature type="region of interest" description="Disordered" evidence="1">
    <location>
        <begin position="119"/>
        <end position="152"/>
    </location>
</feature>
<keyword evidence="2" id="KW-0732">Signal</keyword>
<proteinExistence type="predicted"/>
<evidence type="ECO:0000256" key="1">
    <source>
        <dbReference type="SAM" id="MobiDB-lite"/>
    </source>
</evidence>
<accession>A0A9Q8QRL6</accession>